<accession>A0A5B7DTQ1</accession>
<evidence type="ECO:0000313" key="2">
    <source>
        <dbReference type="Proteomes" id="UP000324222"/>
    </source>
</evidence>
<dbReference type="EMBL" id="VSRR010001322">
    <property type="protein sequence ID" value="MPC24363.1"/>
    <property type="molecule type" value="Genomic_DNA"/>
</dbReference>
<sequence>MNNVILFKGCLTTFTHPIFNMNVTLVLLLATLRCGDLSSLEPPSKMKLNLVGSW</sequence>
<evidence type="ECO:0000313" key="1">
    <source>
        <dbReference type="EMBL" id="MPC24363.1"/>
    </source>
</evidence>
<name>A0A5B7DTQ1_PORTR</name>
<proteinExistence type="predicted"/>
<comment type="caution">
    <text evidence="1">The sequence shown here is derived from an EMBL/GenBank/DDBJ whole genome shotgun (WGS) entry which is preliminary data.</text>
</comment>
<gene>
    <name evidence="1" type="ORF">E2C01_017444</name>
</gene>
<organism evidence="1 2">
    <name type="scientific">Portunus trituberculatus</name>
    <name type="common">Swimming crab</name>
    <name type="synonym">Neptunus trituberculatus</name>
    <dbReference type="NCBI Taxonomy" id="210409"/>
    <lineage>
        <taxon>Eukaryota</taxon>
        <taxon>Metazoa</taxon>
        <taxon>Ecdysozoa</taxon>
        <taxon>Arthropoda</taxon>
        <taxon>Crustacea</taxon>
        <taxon>Multicrustacea</taxon>
        <taxon>Malacostraca</taxon>
        <taxon>Eumalacostraca</taxon>
        <taxon>Eucarida</taxon>
        <taxon>Decapoda</taxon>
        <taxon>Pleocyemata</taxon>
        <taxon>Brachyura</taxon>
        <taxon>Eubrachyura</taxon>
        <taxon>Portunoidea</taxon>
        <taxon>Portunidae</taxon>
        <taxon>Portuninae</taxon>
        <taxon>Portunus</taxon>
    </lineage>
</organism>
<dbReference type="AlphaFoldDB" id="A0A5B7DTQ1"/>
<keyword evidence="2" id="KW-1185">Reference proteome</keyword>
<protein>
    <submittedName>
        <fullName evidence="1">Uncharacterized protein</fullName>
    </submittedName>
</protein>
<reference evidence="1 2" key="1">
    <citation type="submission" date="2019-05" db="EMBL/GenBank/DDBJ databases">
        <title>Another draft genome of Portunus trituberculatus and its Hox gene families provides insights of decapod evolution.</title>
        <authorList>
            <person name="Jeong J.-H."/>
            <person name="Song I."/>
            <person name="Kim S."/>
            <person name="Choi T."/>
            <person name="Kim D."/>
            <person name="Ryu S."/>
            <person name="Kim W."/>
        </authorList>
    </citation>
    <scope>NUCLEOTIDE SEQUENCE [LARGE SCALE GENOMIC DNA]</scope>
    <source>
        <tissue evidence="1">Muscle</tissue>
    </source>
</reference>
<dbReference type="Proteomes" id="UP000324222">
    <property type="component" value="Unassembled WGS sequence"/>
</dbReference>